<evidence type="ECO:0000313" key="6">
    <source>
        <dbReference type="Proteomes" id="UP000076268"/>
    </source>
</evidence>
<dbReference type="InterPro" id="IPR020845">
    <property type="entry name" value="AMP-binding_CS"/>
</dbReference>
<dbReference type="GO" id="GO:0006631">
    <property type="term" value="P:fatty acid metabolic process"/>
    <property type="evidence" value="ECO:0007669"/>
    <property type="project" value="TreeGrafter"/>
</dbReference>
<dbReference type="PROSITE" id="PS00455">
    <property type="entry name" value="AMP_BINDING"/>
    <property type="match status" value="1"/>
</dbReference>
<dbReference type="OrthoDB" id="9778383at2"/>
<evidence type="ECO:0000313" key="5">
    <source>
        <dbReference type="EMBL" id="KYZ75610.1"/>
    </source>
</evidence>
<name>A0A154BP32_ANASB</name>
<dbReference type="Gene3D" id="3.30.300.30">
    <property type="match status" value="1"/>
</dbReference>
<dbReference type="AlphaFoldDB" id="A0A154BP32"/>
<dbReference type="PANTHER" id="PTHR43201:SF5">
    <property type="entry name" value="MEDIUM-CHAIN ACYL-COA LIGASE ACSF2, MITOCHONDRIAL"/>
    <property type="match status" value="1"/>
</dbReference>
<comment type="similarity">
    <text evidence="1">Belongs to the ATP-dependent AMP-binding enzyme family.</text>
</comment>
<dbReference type="SUPFAM" id="SSF56801">
    <property type="entry name" value="Acetyl-CoA synthetase-like"/>
    <property type="match status" value="1"/>
</dbReference>
<keyword evidence="6" id="KW-1185">Reference proteome</keyword>
<dbReference type="Gene3D" id="3.40.50.12780">
    <property type="entry name" value="N-terminal domain of ligase-like"/>
    <property type="match status" value="1"/>
</dbReference>
<sequence length="491" mass="54329">MLVHQLIYQGEDEQIFFHGDTDISCGHVRTEVARYRIYLYNAGVRQGENVGLLARNSPAFIYAYMAIASLGAIVVPINYQLTAQEVAFIVKDAQMKNLVITKTMDLTTPLSNNGYFTEVAQHVIEQIDDFSVTQEPLGLSFDTEISEDQPCAIIYTSGTTGNPKGAVLTHRNLVSDAACFSKAMPVYETDNILCILPLYHCLAWTCIILCSLLHKASVTIVDTIVPKDVIEGIKRFGVTVMYGVPSVYMLLLKTAEPGDLARLRLFMSGGASLPQQVAEDFQRKFGTSITEGYGLSEASPVVATNPQHRPKPLSIGKPIPGVEVQIVNPQGEAEPTGVVGELTVRGPNVMQGYFNLPNATAQALRGGWLHTGDLAYQDDEGYLFIVDRLKDLIITSGENIYRREIEELLYRYPGVSEAAVVGLPDNLRGQVACAYIVMAEGQILNKKVVKNYLRDKVAAYKIPRDYIQVDHLPKNQSGKIMKRSLREQHKR</sequence>
<evidence type="ECO:0000256" key="1">
    <source>
        <dbReference type="ARBA" id="ARBA00006432"/>
    </source>
</evidence>
<evidence type="ECO:0000256" key="2">
    <source>
        <dbReference type="ARBA" id="ARBA00022598"/>
    </source>
</evidence>
<dbReference type="Pfam" id="PF00501">
    <property type="entry name" value="AMP-binding"/>
    <property type="match status" value="1"/>
</dbReference>
<feature type="domain" description="AMP-binding enzyme C-terminal" evidence="4">
    <location>
        <begin position="404"/>
        <end position="479"/>
    </location>
</feature>
<dbReference type="PANTHER" id="PTHR43201">
    <property type="entry name" value="ACYL-COA SYNTHETASE"/>
    <property type="match status" value="1"/>
</dbReference>
<dbReference type="InterPro" id="IPR000873">
    <property type="entry name" value="AMP-dep_synth/lig_dom"/>
</dbReference>
<dbReference type="Proteomes" id="UP000076268">
    <property type="component" value="Unassembled WGS sequence"/>
</dbReference>
<dbReference type="RefSeq" id="WP_066244444.1">
    <property type="nucleotide sequence ID" value="NZ_LSGP01000023.1"/>
</dbReference>
<dbReference type="EMBL" id="LSGP01000023">
    <property type="protein sequence ID" value="KYZ75610.1"/>
    <property type="molecule type" value="Genomic_DNA"/>
</dbReference>
<dbReference type="InterPro" id="IPR025110">
    <property type="entry name" value="AMP-bd_C"/>
</dbReference>
<dbReference type="GO" id="GO:0031956">
    <property type="term" value="F:medium-chain fatty acid-CoA ligase activity"/>
    <property type="evidence" value="ECO:0007669"/>
    <property type="project" value="TreeGrafter"/>
</dbReference>
<evidence type="ECO:0000259" key="4">
    <source>
        <dbReference type="Pfam" id="PF13193"/>
    </source>
</evidence>
<proteinExistence type="inferred from homology"/>
<evidence type="ECO:0000259" key="3">
    <source>
        <dbReference type="Pfam" id="PF00501"/>
    </source>
</evidence>
<dbReference type="FunFam" id="3.30.300.30:FF:000008">
    <property type="entry name" value="2,3-dihydroxybenzoate-AMP ligase"/>
    <property type="match status" value="1"/>
</dbReference>
<dbReference type="STRING" id="1794912.AXX12_12165"/>
<dbReference type="Pfam" id="PF13193">
    <property type="entry name" value="AMP-binding_C"/>
    <property type="match status" value="1"/>
</dbReference>
<reference evidence="5 6" key="1">
    <citation type="submission" date="2016-02" db="EMBL/GenBank/DDBJ databases">
        <title>Anaerosporomusa subterraneum gen. nov., sp. nov., a spore-forming obligate anaerobe isolated from saprolite.</title>
        <authorList>
            <person name="Choi J.K."/>
            <person name="Shah M."/>
            <person name="Yee N."/>
        </authorList>
    </citation>
    <scope>NUCLEOTIDE SEQUENCE [LARGE SCALE GENOMIC DNA]</scope>
    <source>
        <strain evidence="5 6">RU4</strain>
    </source>
</reference>
<keyword evidence="2 5" id="KW-0436">Ligase</keyword>
<comment type="caution">
    <text evidence="5">The sequence shown here is derived from an EMBL/GenBank/DDBJ whole genome shotgun (WGS) entry which is preliminary data.</text>
</comment>
<feature type="domain" description="AMP-dependent synthetase/ligase" evidence="3">
    <location>
        <begin position="14"/>
        <end position="354"/>
    </location>
</feature>
<gene>
    <name evidence="5" type="ORF">AXX12_12165</name>
</gene>
<accession>A0A154BP32</accession>
<organism evidence="5 6">
    <name type="scientific">Anaerosporomusa subterranea</name>
    <dbReference type="NCBI Taxonomy" id="1794912"/>
    <lineage>
        <taxon>Bacteria</taxon>
        <taxon>Bacillati</taxon>
        <taxon>Bacillota</taxon>
        <taxon>Negativicutes</taxon>
        <taxon>Acetonemataceae</taxon>
        <taxon>Anaerosporomusa</taxon>
    </lineage>
</organism>
<protein>
    <submittedName>
        <fullName evidence="5">Long-chain fatty acid--CoA ligase</fullName>
    </submittedName>
</protein>
<dbReference type="InterPro" id="IPR045851">
    <property type="entry name" value="AMP-bd_C_sf"/>
</dbReference>
<dbReference type="InterPro" id="IPR042099">
    <property type="entry name" value="ANL_N_sf"/>
</dbReference>